<dbReference type="PANTHER" id="PTHR43744">
    <property type="entry name" value="ABC TRANSPORTER PERMEASE PROTEIN MG189-RELATED-RELATED"/>
    <property type="match status" value="1"/>
</dbReference>
<dbReference type="GO" id="GO:0055085">
    <property type="term" value="P:transmembrane transport"/>
    <property type="evidence" value="ECO:0007669"/>
    <property type="project" value="InterPro"/>
</dbReference>
<keyword evidence="3" id="KW-1003">Cell membrane</keyword>
<comment type="subcellular location">
    <subcellularLocation>
        <location evidence="1 7">Cell membrane</location>
        <topology evidence="1 7">Multi-pass membrane protein</topology>
    </subcellularLocation>
</comment>
<dbReference type="Pfam" id="PF00528">
    <property type="entry name" value="BPD_transp_1"/>
    <property type="match status" value="1"/>
</dbReference>
<dbReference type="SUPFAM" id="SSF161098">
    <property type="entry name" value="MetI-like"/>
    <property type="match status" value="1"/>
</dbReference>
<evidence type="ECO:0000259" key="8">
    <source>
        <dbReference type="PROSITE" id="PS50928"/>
    </source>
</evidence>
<dbReference type="GO" id="GO:0005886">
    <property type="term" value="C:plasma membrane"/>
    <property type="evidence" value="ECO:0007669"/>
    <property type="project" value="UniProtKB-SubCell"/>
</dbReference>
<dbReference type="PANTHER" id="PTHR43744:SF9">
    <property type="entry name" value="POLYGALACTURONAN_RHAMNOGALACTURONAN TRANSPORT SYSTEM PERMEASE PROTEIN YTCP"/>
    <property type="match status" value="1"/>
</dbReference>
<feature type="transmembrane region" description="Helical" evidence="7">
    <location>
        <begin position="112"/>
        <end position="135"/>
    </location>
</feature>
<protein>
    <submittedName>
        <fullName evidence="9">Carbohydrate ABC transporter permease</fullName>
    </submittedName>
</protein>
<feature type="transmembrane region" description="Helical" evidence="7">
    <location>
        <begin position="183"/>
        <end position="206"/>
    </location>
</feature>
<evidence type="ECO:0000256" key="4">
    <source>
        <dbReference type="ARBA" id="ARBA00022692"/>
    </source>
</evidence>
<feature type="transmembrane region" description="Helical" evidence="7">
    <location>
        <begin position="141"/>
        <end position="162"/>
    </location>
</feature>
<evidence type="ECO:0000313" key="9">
    <source>
        <dbReference type="EMBL" id="HIY59535.1"/>
    </source>
</evidence>
<keyword evidence="4 7" id="KW-0812">Transmembrane</keyword>
<evidence type="ECO:0000313" key="10">
    <source>
        <dbReference type="Proteomes" id="UP000824007"/>
    </source>
</evidence>
<feature type="transmembrane region" description="Helical" evidence="7">
    <location>
        <begin position="12"/>
        <end position="37"/>
    </location>
</feature>
<comment type="similarity">
    <text evidence="7">Belongs to the binding-protein-dependent transport system permease family.</text>
</comment>
<dbReference type="Gene3D" id="1.10.3720.10">
    <property type="entry name" value="MetI-like"/>
    <property type="match status" value="1"/>
</dbReference>
<feature type="transmembrane region" description="Helical" evidence="7">
    <location>
        <begin position="76"/>
        <end position="100"/>
    </location>
</feature>
<dbReference type="EMBL" id="DXDD01000035">
    <property type="protein sequence ID" value="HIY59535.1"/>
    <property type="molecule type" value="Genomic_DNA"/>
</dbReference>
<dbReference type="InterPro" id="IPR000515">
    <property type="entry name" value="MetI-like"/>
</dbReference>
<reference evidence="9" key="1">
    <citation type="journal article" date="2021" name="PeerJ">
        <title>Extensive microbial diversity within the chicken gut microbiome revealed by metagenomics and culture.</title>
        <authorList>
            <person name="Gilroy R."/>
            <person name="Ravi A."/>
            <person name="Getino M."/>
            <person name="Pursley I."/>
            <person name="Horton D.L."/>
            <person name="Alikhan N.F."/>
            <person name="Baker D."/>
            <person name="Gharbi K."/>
            <person name="Hall N."/>
            <person name="Watson M."/>
            <person name="Adriaenssens E.M."/>
            <person name="Foster-Nyarko E."/>
            <person name="Jarju S."/>
            <person name="Secka A."/>
            <person name="Antonio M."/>
            <person name="Oren A."/>
            <person name="Chaudhuri R.R."/>
            <person name="La Ragione R."/>
            <person name="Hildebrand F."/>
            <person name="Pallen M.J."/>
        </authorList>
    </citation>
    <scope>NUCLEOTIDE SEQUENCE</scope>
    <source>
        <strain evidence="9">ChiSxjej3B15-24422</strain>
    </source>
</reference>
<comment type="caution">
    <text evidence="9">The sequence shown here is derived from an EMBL/GenBank/DDBJ whole genome shotgun (WGS) entry which is preliminary data.</text>
</comment>
<dbReference type="InterPro" id="IPR035906">
    <property type="entry name" value="MetI-like_sf"/>
</dbReference>
<evidence type="ECO:0000256" key="7">
    <source>
        <dbReference type="RuleBase" id="RU363032"/>
    </source>
</evidence>
<sequence>MKKKKKLGKGQIVLHAAFILLVLMYVVPFVLTISISFSDETSLIRNGYSLIPHEFSLEAYKMVFRNPGQILQSYKVTILFTVVATALAVLVMGVMAYPLSRPTFRFRGPLSFFVLFTMLFSGGMVPTYLLIVKYLHMDNTIWVYILPGLVSAYNLIIIRTNYRSLPEELIEAAKIDGARELYICFKIVMPLCKPVLASVGFLFFVAKWNDWNTALLYITDPKLYSLQYLLQKILNEAEFLKQLAEAGELMGGEVFPSESYRYAMALVAAGPVLCVFPFFQKYFARGMTLGGVKG</sequence>
<dbReference type="AlphaFoldDB" id="A0A9D1YMG4"/>
<dbReference type="PROSITE" id="PS50928">
    <property type="entry name" value="ABC_TM1"/>
    <property type="match status" value="1"/>
</dbReference>
<organism evidence="9 10">
    <name type="scientific">Candidatus Eisenbergiella pullistercoris</name>
    <dbReference type="NCBI Taxonomy" id="2838555"/>
    <lineage>
        <taxon>Bacteria</taxon>
        <taxon>Bacillati</taxon>
        <taxon>Bacillota</taxon>
        <taxon>Clostridia</taxon>
        <taxon>Lachnospirales</taxon>
        <taxon>Lachnospiraceae</taxon>
        <taxon>Eisenbergiella</taxon>
    </lineage>
</organism>
<evidence type="ECO:0000256" key="5">
    <source>
        <dbReference type="ARBA" id="ARBA00022989"/>
    </source>
</evidence>
<evidence type="ECO:0000256" key="2">
    <source>
        <dbReference type="ARBA" id="ARBA00022448"/>
    </source>
</evidence>
<proteinExistence type="inferred from homology"/>
<name>A0A9D1YMG4_9FIRM</name>
<feature type="domain" description="ABC transmembrane type-1" evidence="8">
    <location>
        <begin position="74"/>
        <end position="279"/>
    </location>
</feature>
<evidence type="ECO:0000256" key="6">
    <source>
        <dbReference type="ARBA" id="ARBA00023136"/>
    </source>
</evidence>
<dbReference type="Proteomes" id="UP000824007">
    <property type="component" value="Unassembled WGS sequence"/>
</dbReference>
<keyword evidence="6 7" id="KW-0472">Membrane</keyword>
<keyword evidence="2 7" id="KW-0813">Transport</keyword>
<evidence type="ECO:0000256" key="1">
    <source>
        <dbReference type="ARBA" id="ARBA00004651"/>
    </source>
</evidence>
<feature type="transmembrane region" description="Helical" evidence="7">
    <location>
        <begin position="260"/>
        <end position="279"/>
    </location>
</feature>
<accession>A0A9D1YMG4</accession>
<dbReference type="CDD" id="cd06261">
    <property type="entry name" value="TM_PBP2"/>
    <property type="match status" value="1"/>
</dbReference>
<keyword evidence="5 7" id="KW-1133">Transmembrane helix</keyword>
<reference evidence="9" key="2">
    <citation type="submission" date="2021-04" db="EMBL/GenBank/DDBJ databases">
        <authorList>
            <person name="Gilroy R."/>
        </authorList>
    </citation>
    <scope>NUCLEOTIDE SEQUENCE</scope>
    <source>
        <strain evidence="9">ChiSxjej3B15-24422</strain>
    </source>
</reference>
<gene>
    <name evidence="9" type="ORF">H9831_02470</name>
</gene>
<evidence type="ECO:0000256" key="3">
    <source>
        <dbReference type="ARBA" id="ARBA00022475"/>
    </source>
</evidence>